<dbReference type="Proteomes" id="UP000578091">
    <property type="component" value="Unassembled WGS sequence"/>
</dbReference>
<comment type="caution">
    <text evidence="2">The sequence shown here is derived from an EMBL/GenBank/DDBJ whole genome shotgun (WGS) entry which is preliminary data.</text>
</comment>
<keyword evidence="3" id="KW-1185">Reference proteome</keyword>
<evidence type="ECO:0000313" key="2">
    <source>
        <dbReference type="EMBL" id="NZA25009.1"/>
    </source>
</evidence>
<sequence length="169" mass="16805">MTIARTIALLLLASAAPGLAQAAGARTGVEPKHGEIVLLRDVNARHAYRPMPPSIATIVDPTPNRQIDRMLGTGELTDAEFAAMDSGNSMNLAGRHGVGAVERMTGTAVGATLGRATADGGALSGGGINGALSAPLGAVGTATRGVGDQVNRALSQFPFGQSPAGNGGP</sequence>
<proteinExistence type="predicted"/>
<evidence type="ECO:0000313" key="3">
    <source>
        <dbReference type="Proteomes" id="UP000578091"/>
    </source>
</evidence>
<dbReference type="AlphaFoldDB" id="A0A853J8I1"/>
<feature type="signal peptide" evidence="1">
    <location>
        <begin position="1"/>
        <end position="22"/>
    </location>
</feature>
<feature type="chain" id="PRO_5032550666" evidence="1">
    <location>
        <begin position="23"/>
        <end position="169"/>
    </location>
</feature>
<accession>A0A853J8I1</accession>
<keyword evidence="1" id="KW-0732">Signal</keyword>
<organism evidence="2 3">
    <name type="scientific">Luteimonas salinisoli</name>
    <dbReference type="NCBI Taxonomy" id="2752307"/>
    <lineage>
        <taxon>Bacteria</taxon>
        <taxon>Pseudomonadati</taxon>
        <taxon>Pseudomonadota</taxon>
        <taxon>Gammaproteobacteria</taxon>
        <taxon>Lysobacterales</taxon>
        <taxon>Lysobacteraceae</taxon>
        <taxon>Luteimonas</taxon>
    </lineage>
</organism>
<protein>
    <submittedName>
        <fullName evidence="2">Uncharacterized protein</fullName>
    </submittedName>
</protein>
<dbReference type="RefSeq" id="WP_180676812.1">
    <property type="nucleotide sequence ID" value="NZ_JACCKA010000009.1"/>
</dbReference>
<gene>
    <name evidence="2" type="ORF">H0E84_01295</name>
</gene>
<evidence type="ECO:0000256" key="1">
    <source>
        <dbReference type="SAM" id="SignalP"/>
    </source>
</evidence>
<reference evidence="2 3" key="1">
    <citation type="submission" date="2020-07" db="EMBL/GenBank/DDBJ databases">
        <title>Luteimonas sp. SJ-92.</title>
        <authorList>
            <person name="Huang X.-X."/>
            <person name="Xu L."/>
            <person name="Sun J.-Q."/>
        </authorList>
    </citation>
    <scope>NUCLEOTIDE SEQUENCE [LARGE SCALE GENOMIC DNA]</scope>
    <source>
        <strain evidence="2 3">SJ-92</strain>
    </source>
</reference>
<name>A0A853J8I1_9GAMM</name>
<dbReference type="EMBL" id="JACCKA010000009">
    <property type="protein sequence ID" value="NZA25009.1"/>
    <property type="molecule type" value="Genomic_DNA"/>
</dbReference>